<keyword evidence="2" id="KW-1185">Reference proteome</keyword>
<evidence type="ECO:0000313" key="1">
    <source>
        <dbReference type="EMBL" id="KAK8073087.1"/>
    </source>
</evidence>
<accession>A0ABR1VQF6</accession>
<organism evidence="1 2">
    <name type="scientific">Apiospora saccharicola</name>
    <dbReference type="NCBI Taxonomy" id="335842"/>
    <lineage>
        <taxon>Eukaryota</taxon>
        <taxon>Fungi</taxon>
        <taxon>Dikarya</taxon>
        <taxon>Ascomycota</taxon>
        <taxon>Pezizomycotina</taxon>
        <taxon>Sordariomycetes</taxon>
        <taxon>Xylariomycetidae</taxon>
        <taxon>Amphisphaeriales</taxon>
        <taxon>Apiosporaceae</taxon>
        <taxon>Apiospora</taxon>
    </lineage>
</organism>
<sequence>MAASKLFDEPAGPVTQIFYISVPVEHQLQDATSGAGRKWAEALELIADSPGFLRLYWGRQVEESKKVQLHVVRETLEQNEFFLESSLYLDDVLPLIKMILTPPHPVHPTIPDIQIWHVHLGQQLAATTTTAAFPSGANSLLGYPISTALYGHNSNSDSGEDDGHWVEGEWLLWADAMRRVEGPSGLPPLKSSDGNGGSAGYLIYVGWETLKHDDEYHGTPHFKEQVMVLSSGGKGFKEYGHVVFQGFKERA</sequence>
<dbReference type="EMBL" id="JAQQWM010000003">
    <property type="protein sequence ID" value="KAK8073087.1"/>
    <property type="molecule type" value="Genomic_DNA"/>
</dbReference>
<dbReference type="Gene3D" id="3.30.70.100">
    <property type="match status" value="1"/>
</dbReference>
<evidence type="ECO:0000313" key="2">
    <source>
        <dbReference type="Proteomes" id="UP001446871"/>
    </source>
</evidence>
<name>A0ABR1VQF6_9PEZI</name>
<evidence type="ECO:0008006" key="3">
    <source>
        <dbReference type="Google" id="ProtNLM"/>
    </source>
</evidence>
<protein>
    <recommendedName>
        <fullName evidence="3">ABM domain-containing protein</fullName>
    </recommendedName>
</protein>
<proteinExistence type="predicted"/>
<dbReference type="Proteomes" id="UP001446871">
    <property type="component" value="Unassembled WGS sequence"/>
</dbReference>
<reference evidence="1 2" key="1">
    <citation type="submission" date="2023-01" db="EMBL/GenBank/DDBJ databases">
        <title>Analysis of 21 Apiospora genomes using comparative genomics revels a genus with tremendous synthesis potential of carbohydrate active enzymes and secondary metabolites.</title>
        <authorList>
            <person name="Sorensen T."/>
        </authorList>
    </citation>
    <scope>NUCLEOTIDE SEQUENCE [LARGE SCALE GENOMIC DNA]</scope>
    <source>
        <strain evidence="1 2">CBS 83171</strain>
    </source>
</reference>
<comment type="caution">
    <text evidence="1">The sequence shown here is derived from an EMBL/GenBank/DDBJ whole genome shotgun (WGS) entry which is preliminary data.</text>
</comment>
<gene>
    <name evidence="1" type="ORF">PG996_006435</name>
</gene>